<evidence type="ECO:0000313" key="4">
    <source>
        <dbReference type="Proteomes" id="UP000053599"/>
    </source>
</evidence>
<sequence>MRFSIIALLAFIAFVLAVPPNQKPVVVSYPADTPSSVIDQAIAEIIKDGGIITHEYSLIKGFAAKVAEATLEKITTLADTYAPQIEEDFVVRIDGSTDTQER</sequence>
<dbReference type="PANTHER" id="PTHR28288">
    <property type="entry name" value="PROTEASE B INHIBITOR 2"/>
    <property type="match status" value="1"/>
</dbReference>
<feature type="signal peptide" evidence="2">
    <location>
        <begin position="1"/>
        <end position="17"/>
    </location>
</feature>
<comment type="similarity">
    <text evidence="1">Belongs to the protease inhibitor I9 family.</text>
</comment>
<dbReference type="AlphaFoldDB" id="A0A0D1ZK08"/>
<evidence type="ECO:0000256" key="2">
    <source>
        <dbReference type="SAM" id="SignalP"/>
    </source>
</evidence>
<dbReference type="GO" id="GO:0004866">
    <property type="term" value="F:endopeptidase inhibitor activity"/>
    <property type="evidence" value="ECO:0007669"/>
    <property type="project" value="TreeGrafter"/>
</dbReference>
<dbReference type="GO" id="GO:0042144">
    <property type="term" value="P:vacuole fusion, non-autophagic"/>
    <property type="evidence" value="ECO:0007669"/>
    <property type="project" value="TreeGrafter"/>
</dbReference>
<dbReference type="OrthoDB" id="3888684at2759"/>
<dbReference type="InterPro" id="IPR052471">
    <property type="entry name" value="PBI_I9"/>
</dbReference>
<proteinExistence type="inferred from homology"/>
<dbReference type="HOGENOM" id="CLU_156026_0_1_1"/>
<name>A0A0D1ZK08_9EURO</name>
<feature type="chain" id="PRO_5002237719" description="Inhibitor I9 domain-containing protein" evidence="2">
    <location>
        <begin position="18"/>
        <end position="102"/>
    </location>
</feature>
<gene>
    <name evidence="3" type="ORF">PV11_02681</name>
</gene>
<evidence type="ECO:0008006" key="5">
    <source>
        <dbReference type="Google" id="ProtNLM"/>
    </source>
</evidence>
<dbReference type="MEROPS" id="I09.003"/>
<reference evidence="3 4" key="1">
    <citation type="submission" date="2015-01" db="EMBL/GenBank/DDBJ databases">
        <title>The Genome Sequence of Exophiala sideris CBS121828.</title>
        <authorList>
            <consortium name="The Broad Institute Genomics Platform"/>
            <person name="Cuomo C."/>
            <person name="de Hoog S."/>
            <person name="Gorbushina A."/>
            <person name="Stielow B."/>
            <person name="Teixiera M."/>
            <person name="Abouelleil A."/>
            <person name="Chapman S.B."/>
            <person name="Priest M."/>
            <person name="Young S.K."/>
            <person name="Wortman J."/>
            <person name="Nusbaum C."/>
            <person name="Birren B."/>
        </authorList>
    </citation>
    <scope>NUCLEOTIDE SEQUENCE [LARGE SCALE GENOMIC DNA]</scope>
    <source>
        <strain evidence="3 4">CBS 121828</strain>
    </source>
</reference>
<dbReference type="InterPro" id="IPR037045">
    <property type="entry name" value="S8pro/Inhibitor_I9_sf"/>
</dbReference>
<dbReference type="PANTHER" id="PTHR28288:SF1">
    <property type="entry name" value="INHIBITOR I9 DOMAIN-CONTAINING PROTEIN"/>
    <property type="match status" value="1"/>
</dbReference>
<evidence type="ECO:0000313" key="3">
    <source>
        <dbReference type="EMBL" id="KIV87113.1"/>
    </source>
</evidence>
<dbReference type="Gene3D" id="3.30.70.80">
    <property type="entry name" value="Peptidase S8 propeptide/proteinase inhibitor I9"/>
    <property type="match status" value="1"/>
</dbReference>
<keyword evidence="2" id="KW-0732">Signal</keyword>
<dbReference type="Proteomes" id="UP000053599">
    <property type="component" value="Unassembled WGS sequence"/>
</dbReference>
<dbReference type="SUPFAM" id="SSF54897">
    <property type="entry name" value="Protease propeptides/inhibitors"/>
    <property type="match status" value="1"/>
</dbReference>
<evidence type="ECO:0000256" key="1">
    <source>
        <dbReference type="ARBA" id="ARBA00038069"/>
    </source>
</evidence>
<dbReference type="EMBL" id="KN846951">
    <property type="protein sequence ID" value="KIV87113.1"/>
    <property type="molecule type" value="Genomic_DNA"/>
</dbReference>
<organism evidence="3 4">
    <name type="scientific">Exophiala sideris</name>
    <dbReference type="NCBI Taxonomy" id="1016849"/>
    <lineage>
        <taxon>Eukaryota</taxon>
        <taxon>Fungi</taxon>
        <taxon>Dikarya</taxon>
        <taxon>Ascomycota</taxon>
        <taxon>Pezizomycotina</taxon>
        <taxon>Eurotiomycetes</taxon>
        <taxon>Chaetothyriomycetidae</taxon>
        <taxon>Chaetothyriales</taxon>
        <taxon>Herpotrichiellaceae</taxon>
        <taxon>Exophiala</taxon>
    </lineage>
</organism>
<protein>
    <recommendedName>
        <fullName evidence="5">Inhibitor I9 domain-containing protein</fullName>
    </recommendedName>
</protein>
<accession>A0A0D1ZK08</accession>